<keyword evidence="5" id="KW-0235">DNA replication</keyword>
<dbReference type="InterPro" id="IPR012337">
    <property type="entry name" value="RNaseH-like_sf"/>
</dbReference>
<keyword evidence="6" id="KW-0239">DNA-directed DNA polymerase</keyword>
<evidence type="ECO:0000313" key="10">
    <source>
        <dbReference type="EMBL" id="PIC13485.1"/>
    </source>
</evidence>
<evidence type="ECO:0000256" key="8">
    <source>
        <dbReference type="ARBA" id="ARBA00049244"/>
    </source>
</evidence>
<comment type="similarity">
    <text evidence="1">Belongs to the DNA polymerase type-B family.</text>
</comment>
<dbReference type="Gene3D" id="3.30.420.10">
    <property type="entry name" value="Ribonuclease H-like superfamily/Ribonuclease H"/>
    <property type="match status" value="1"/>
</dbReference>
<dbReference type="InterPro" id="IPR004868">
    <property type="entry name" value="DNA-dir_DNA_pol_B_mt/vir"/>
</dbReference>
<dbReference type="Gene3D" id="3.40.960.10">
    <property type="entry name" value="VSR Endonuclease"/>
    <property type="match status" value="1"/>
</dbReference>
<dbReference type="InterPro" id="IPR043502">
    <property type="entry name" value="DNA/RNA_pol_sf"/>
</dbReference>
<reference evidence="11" key="1">
    <citation type="submission" date="2017-10" db="EMBL/GenBank/DDBJ databases">
        <title>Rapid genome shrinkage in a self-fertile nematode reveals novel sperm competition proteins.</title>
        <authorList>
            <person name="Yin D."/>
            <person name="Schwarz E.M."/>
            <person name="Thomas C.G."/>
            <person name="Felde R.L."/>
            <person name="Korf I.F."/>
            <person name="Cutter A.D."/>
            <person name="Schartner C.M."/>
            <person name="Ralston E.J."/>
            <person name="Meyer B.J."/>
            <person name="Haag E.S."/>
        </authorList>
    </citation>
    <scope>NUCLEOTIDE SEQUENCE [LARGE SCALE GENOMIC DNA]</scope>
    <source>
        <strain evidence="11">JU1422</strain>
    </source>
</reference>
<dbReference type="EMBL" id="PDUG01000012">
    <property type="protein sequence ID" value="PIC13485.1"/>
    <property type="molecule type" value="Genomic_DNA"/>
</dbReference>
<keyword evidence="11" id="KW-1185">Reference proteome</keyword>
<evidence type="ECO:0000256" key="7">
    <source>
        <dbReference type="ARBA" id="ARBA00023125"/>
    </source>
</evidence>
<organism evidence="10 11">
    <name type="scientific">Caenorhabditis nigoni</name>
    <dbReference type="NCBI Taxonomy" id="1611254"/>
    <lineage>
        <taxon>Eukaryota</taxon>
        <taxon>Metazoa</taxon>
        <taxon>Ecdysozoa</taxon>
        <taxon>Nematoda</taxon>
        <taxon>Chromadorea</taxon>
        <taxon>Rhabditida</taxon>
        <taxon>Rhabditina</taxon>
        <taxon>Rhabditomorpha</taxon>
        <taxon>Rhabditoidea</taxon>
        <taxon>Rhabditidae</taxon>
        <taxon>Peloderinae</taxon>
        <taxon>Caenorhabditis</taxon>
    </lineage>
</organism>
<dbReference type="GO" id="GO:0003677">
    <property type="term" value="F:DNA binding"/>
    <property type="evidence" value="ECO:0007669"/>
    <property type="project" value="UniProtKB-KW"/>
</dbReference>
<evidence type="ECO:0000256" key="6">
    <source>
        <dbReference type="ARBA" id="ARBA00022932"/>
    </source>
</evidence>
<dbReference type="SUPFAM" id="SSF56672">
    <property type="entry name" value="DNA/RNA polymerases"/>
    <property type="match status" value="1"/>
</dbReference>
<feature type="domain" description="DNA-directed DNA polymerase family B mitochondria/virus" evidence="9">
    <location>
        <begin position="1068"/>
        <end position="1105"/>
    </location>
</feature>
<evidence type="ECO:0000256" key="4">
    <source>
        <dbReference type="ARBA" id="ARBA00022695"/>
    </source>
</evidence>
<keyword evidence="4" id="KW-0548">Nucleotidyltransferase</keyword>
<dbReference type="Gene3D" id="3.90.1600.10">
    <property type="entry name" value="Palm domain of DNA polymerase"/>
    <property type="match status" value="1"/>
</dbReference>
<accession>A0A2G5SEH1</accession>
<dbReference type="InterPro" id="IPR036397">
    <property type="entry name" value="RNaseH_sf"/>
</dbReference>
<dbReference type="Pfam" id="PF03175">
    <property type="entry name" value="DNA_pol_B_2"/>
    <property type="match status" value="2"/>
</dbReference>
<dbReference type="GO" id="GO:0000166">
    <property type="term" value="F:nucleotide binding"/>
    <property type="evidence" value="ECO:0007669"/>
    <property type="project" value="InterPro"/>
</dbReference>
<evidence type="ECO:0000313" key="11">
    <source>
        <dbReference type="Proteomes" id="UP000230233"/>
    </source>
</evidence>
<evidence type="ECO:0000259" key="9">
    <source>
        <dbReference type="Pfam" id="PF03175"/>
    </source>
</evidence>
<name>A0A2G5SEH1_9PELO</name>
<sequence>MSNNLVGDAFPTKDELAFFEKFAEIVDGADLVRTSSETVVMHPKRLVFKNLDDLPKDVPPHISFGRLFDIFIRRTIQMAGGDLVNTRYWLNLSHPGYREADGYWIMHKTYKTANGHTLINLIAKHSQSPNDARPEIGFDETMILSMRVFKQDLSLTGKGNRIPDQIMKKFGLKSANVVGTSHCLPKALMLGKLWSDYNTCQNEADKKEIFNRYKNLVRTNRPDEYRAVIQMEHAENLLQQTNIDPEIEHHTLEHLENFKDCLSEYRICVWSLQNGAPFPTVLCEFNKNARGLISLFHSNDHFEFFKPTVPTVNVSFCWNCRELVGGNHGKKCKQRCRRCGLVNCEPSGKESHCTKCNNVFHSDTCFETHLKKTSPLALPYCDRYQKCTVCSKVHERDSYSKKVHKCYHNHFCNICMERTTMNHKCVHAAPTAASRKRQLEKQESWAMVIYDIESIVTSSSSLEGAVGVKHIPNVLCYKVICNECMGDFCPHCGPVTTFSYQHGIGTVLEQFAKFLKKDARLKNAYIIAHNGGRYDHVFMLEELIKNDYCQPNFVMAGQAFISADVTIDRKTTLHFRDSAKYIPMRLSQLPKAFNLNTESKGYFPYMFNHPDNYGKRLPGLPPIEYYEPRFMSTAARSEFELWYEENKDTPFNFDEEIVKYCKNDVQILVEAVAKFITLCQEKMNGWNPIIQSTTLASYVMHVMKHEHIQSGVIGVIPENGYEARNNSRFALKYLLWLEKKNPNLKLVHKLRDGGEYYAVCENGKSYHVDGYNPETREIFEVHGCLWHGCEKCYPNKEVRCPRNKNSKMGELYDRTKVKENDLRQAGYTVHVAWECDIREKLENDAEMKFFFKNCRHTHQLLPREAMYGGRTQQFQSLIKADSEHSIEYFDFCSLYPYVNMRGTSYPIGSPERITINFMPIEKGKLPYRGLIYCDILPPTDRRLTVLPTRVDGKLLFVLCRTCGQSKKSGKCTHKNVCERFLTGVWCSDELDLALREGYEILKYHEVWHWPEDKWFQGGFFESFMTPLLKMKHEASGWPQENMSEKEKQAHIDAIQKDDGILMDEENIKKNPALRSLAKLFLNSTWGKFAQNPCKSETKLIHLNEAIEATKYISATGFKPQCFKEWCDSHILVSRKPVKENVQSAKFTNIVYGALTTSAARIKLYGALKQAGMENLIYCDTDSIIFRQKRGEDVLGPLRGDGLGQLTDETPNGWKIDETVAMAPKVYAIKMVDGNDGVKYSVKAKGITLNSETASKVNFETMKQQVVDKLNGKPGSFSVRSLRMKRGSNILDGLESVIQTKRLRTNMDKGNFDESGIYEPFGYIENCTLVNDYPY</sequence>
<dbReference type="OrthoDB" id="5848611at2759"/>
<dbReference type="SUPFAM" id="SSF52980">
    <property type="entry name" value="Restriction endonuclease-like"/>
    <property type="match status" value="1"/>
</dbReference>
<protein>
    <recommendedName>
        <fullName evidence="2">DNA-directed DNA polymerase</fullName>
        <ecNumber evidence="2">2.7.7.7</ecNumber>
    </recommendedName>
</protein>
<evidence type="ECO:0000256" key="2">
    <source>
        <dbReference type="ARBA" id="ARBA00012417"/>
    </source>
</evidence>
<dbReference type="EC" id="2.7.7.7" evidence="2"/>
<dbReference type="Proteomes" id="UP000230233">
    <property type="component" value="Unassembled WGS sequence"/>
</dbReference>
<keyword evidence="7" id="KW-0238">DNA-binding</keyword>
<dbReference type="SUPFAM" id="SSF53098">
    <property type="entry name" value="Ribonuclease H-like"/>
    <property type="match status" value="1"/>
</dbReference>
<gene>
    <name evidence="10" type="ORF">B9Z55_027619</name>
</gene>
<evidence type="ECO:0000256" key="3">
    <source>
        <dbReference type="ARBA" id="ARBA00022679"/>
    </source>
</evidence>
<evidence type="ECO:0000256" key="1">
    <source>
        <dbReference type="ARBA" id="ARBA00005755"/>
    </source>
</evidence>
<dbReference type="PANTHER" id="PTHR33568">
    <property type="entry name" value="DNA POLYMERASE"/>
    <property type="match status" value="1"/>
</dbReference>
<dbReference type="GO" id="GO:0042575">
    <property type="term" value="C:DNA polymerase complex"/>
    <property type="evidence" value="ECO:0007669"/>
    <property type="project" value="UniProtKB-ARBA"/>
</dbReference>
<comment type="catalytic activity">
    <reaction evidence="8">
        <text>DNA(n) + a 2'-deoxyribonucleoside 5'-triphosphate = DNA(n+1) + diphosphate</text>
        <dbReference type="Rhea" id="RHEA:22508"/>
        <dbReference type="Rhea" id="RHEA-COMP:17339"/>
        <dbReference type="Rhea" id="RHEA-COMP:17340"/>
        <dbReference type="ChEBI" id="CHEBI:33019"/>
        <dbReference type="ChEBI" id="CHEBI:61560"/>
        <dbReference type="ChEBI" id="CHEBI:173112"/>
        <dbReference type="EC" id="2.7.7.7"/>
    </reaction>
</comment>
<dbReference type="GO" id="GO:0003887">
    <property type="term" value="F:DNA-directed DNA polymerase activity"/>
    <property type="evidence" value="ECO:0007669"/>
    <property type="project" value="UniProtKB-KW"/>
</dbReference>
<dbReference type="PANTHER" id="PTHR33568:SF3">
    <property type="entry name" value="DNA-DIRECTED DNA POLYMERASE"/>
    <property type="match status" value="1"/>
</dbReference>
<keyword evidence="3" id="KW-0808">Transferase</keyword>
<dbReference type="Gene3D" id="1.10.287.690">
    <property type="entry name" value="Helix hairpin bin"/>
    <property type="match status" value="1"/>
</dbReference>
<dbReference type="GO" id="GO:0006260">
    <property type="term" value="P:DNA replication"/>
    <property type="evidence" value="ECO:0007669"/>
    <property type="project" value="UniProtKB-KW"/>
</dbReference>
<proteinExistence type="inferred from homology"/>
<feature type="domain" description="DNA-directed DNA polymerase family B mitochondria/virus" evidence="9">
    <location>
        <begin position="522"/>
        <end position="1037"/>
    </location>
</feature>
<evidence type="ECO:0000256" key="5">
    <source>
        <dbReference type="ARBA" id="ARBA00022705"/>
    </source>
</evidence>
<dbReference type="GO" id="GO:0006281">
    <property type="term" value="P:DNA repair"/>
    <property type="evidence" value="ECO:0007669"/>
    <property type="project" value="UniProtKB-ARBA"/>
</dbReference>
<dbReference type="InterPro" id="IPR023211">
    <property type="entry name" value="DNA_pol_palm_dom_sf"/>
</dbReference>
<dbReference type="InterPro" id="IPR011335">
    <property type="entry name" value="Restrct_endonuc-II-like"/>
</dbReference>
<comment type="caution">
    <text evidence="10">The sequence shown here is derived from an EMBL/GenBank/DDBJ whole genome shotgun (WGS) entry which is preliminary data.</text>
</comment>